<dbReference type="EMBL" id="LAZR01015810">
    <property type="protein sequence ID" value="KKM07277.1"/>
    <property type="molecule type" value="Genomic_DNA"/>
</dbReference>
<evidence type="ECO:0000313" key="1">
    <source>
        <dbReference type="EMBL" id="KKM07277.1"/>
    </source>
</evidence>
<dbReference type="AlphaFoldDB" id="A0A0F9HVV8"/>
<gene>
    <name evidence="1" type="ORF">LCGC14_1735530</name>
</gene>
<sequence length="80" mass="10025">MLVDNVDEYKIYPYYWRILTELPHRKGTPCKILTHEKNNSVRIEFEDGYKVFTSRYHIRRRDKYRNYEVKSEREHSNRRS</sequence>
<proteinExistence type="predicted"/>
<accession>A0A0F9HVV8</accession>
<organism evidence="1">
    <name type="scientific">marine sediment metagenome</name>
    <dbReference type="NCBI Taxonomy" id="412755"/>
    <lineage>
        <taxon>unclassified sequences</taxon>
        <taxon>metagenomes</taxon>
        <taxon>ecological metagenomes</taxon>
    </lineage>
</organism>
<comment type="caution">
    <text evidence="1">The sequence shown here is derived from an EMBL/GenBank/DDBJ whole genome shotgun (WGS) entry which is preliminary data.</text>
</comment>
<name>A0A0F9HVV8_9ZZZZ</name>
<protein>
    <submittedName>
        <fullName evidence="1">Uncharacterized protein</fullName>
    </submittedName>
</protein>
<reference evidence="1" key="1">
    <citation type="journal article" date="2015" name="Nature">
        <title>Complex archaea that bridge the gap between prokaryotes and eukaryotes.</title>
        <authorList>
            <person name="Spang A."/>
            <person name="Saw J.H."/>
            <person name="Jorgensen S.L."/>
            <person name="Zaremba-Niedzwiedzka K."/>
            <person name="Martijn J."/>
            <person name="Lind A.E."/>
            <person name="van Eijk R."/>
            <person name="Schleper C."/>
            <person name="Guy L."/>
            <person name="Ettema T.J."/>
        </authorList>
    </citation>
    <scope>NUCLEOTIDE SEQUENCE</scope>
</reference>